<proteinExistence type="predicted"/>
<dbReference type="KEGG" id="ehx:EMIHUDRAFT_248876"/>
<sequence length="293" mass="31750">MSANSALRPPQLFSTFHAMAPRVLSTDDDEVVDDFINPELRDVLEGIDVSEGINAFRFIFAETCKEVASKLEEVGRRDSHSSEPQEASGDDTAPPSPLASPAPPAEPDALGEVTALRDCPPASSSLLHAEGFKGALDRSCTNLPGSPVLHHTDASLPVSPLSVSSSSSLDSSLDGDMVSDEFDENDESVIGERLSSGRRMWSPEEDAILVRVLSQEPLPPRKWPAVQKAAPYPTLRRDANFPLPWTAEEDQFVLQQIAIKMDCDRSASSVRNRYLRIIGCAARRMTPAAAEPS</sequence>
<keyword evidence="3" id="KW-1185">Reference proteome</keyword>
<dbReference type="PaxDb" id="2903-EOD08924"/>
<dbReference type="GeneID" id="17255078"/>
<dbReference type="RefSeq" id="XP_005761353.1">
    <property type="nucleotide sequence ID" value="XM_005761296.1"/>
</dbReference>
<reference evidence="3" key="1">
    <citation type="journal article" date="2013" name="Nature">
        <title>Pan genome of the phytoplankton Emiliania underpins its global distribution.</title>
        <authorList>
            <person name="Read B.A."/>
            <person name="Kegel J."/>
            <person name="Klute M.J."/>
            <person name="Kuo A."/>
            <person name="Lefebvre S.C."/>
            <person name="Maumus F."/>
            <person name="Mayer C."/>
            <person name="Miller J."/>
            <person name="Monier A."/>
            <person name="Salamov A."/>
            <person name="Young J."/>
            <person name="Aguilar M."/>
            <person name="Claverie J.M."/>
            <person name="Frickenhaus S."/>
            <person name="Gonzalez K."/>
            <person name="Herman E.K."/>
            <person name="Lin Y.C."/>
            <person name="Napier J."/>
            <person name="Ogata H."/>
            <person name="Sarno A.F."/>
            <person name="Shmutz J."/>
            <person name="Schroeder D."/>
            <person name="de Vargas C."/>
            <person name="Verret F."/>
            <person name="von Dassow P."/>
            <person name="Valentin K."/>
            <person name="Van de Peer Y."/>
            <person name="Wheeler G."/>
            <person name="Dacks J.B."/>
            <person name="Delwiche C.F."/>
            <person name="Dyhrman S.T."/>
            <person name="Glockner G."/>
            <person name="John U."/>
            <person name="Richards T."/>
            <person name="Worden A.Z."/>
            <person name="Zhang X."/>
            <person name="Grigoriev I.V."/>
            <person name="Allen A.E."/>
            <person name="Bidle K."/>
            <person name="Borodovsky M."/>
            <person name="Bowler C."/>
            <person name="Brownlee C."/>
            <person name="Cock J.M."/>
            <person name="Elias M."/>
            <person name="Gladyshev V.N."/>
            <person name="Groth M."/>
            <person name="Guda C."/>
            <person name="Hadaegh A."/>
            <person name="Iglesias-Rodriguez M.D."/>
            <person name="Jenkins J."/>
            <person name="Jones B.M."/>
            <person name="Lawson T."/>
            <person name="Leese F."/>
            <person name="Lindquist E."/>
            <person name="Lobanov A."/>
            <person name="Lomsadze A."/>
            <person name="Malik S.B."/>
            <person name="Marsh M.E."/>
            <person name="Mackinder L."/>
            <person name="Mock T."/>
            <person name="Mueller-Roeber B."/>
            <person name="Pagarete A."/>
            <person name="Parker M."/>
            <person name="Probert I."/>
            <person name="Quesneville H."/>
            <person name="Raines C."/>
            <person name="Rensing S.A."/>
            <person name="Riano-Pachon D.M."/>
            <person name="Richier S."/>
            <person name="Rokitta S."/>
            <person name="Shiraiwa Y."/>
            <person name="Soanes D.M."/>
            <person name="van der Giezen M."/>
            <person name="Wahlund T.M."/>
            <person name="Williams B."/>
            <person name="Wilson W."/>
            <person name="Wolfe G."/>
            <person name="Wurch L.L."/>
        </authorList>
    </citation>
    <scope>NUCLEOTIDE SEQUENCE</scope>
</reference>
<evidence type="ECO:0008006" key="4">
    <source>
        <dbReference type="Google" id="ProtNLM"/>
    </source>
</evidence>
<feature type="region of interest" description="Disordered" evidence="1">
    <location>
        <begin position="72"/>
        <end position="109"/>
    </location>
</feature>
<feature type="compositionally biased region" description="Pro residues" evidence="1">
    <location>
        <begin position="94"/>
        <end position="106"/>
    </location>
</feature>
<protein>
    <recommendedName>
        <fullName evidence="4">Myb-like domain-containing protein</fullName>
    </recommendedName>
</protein>
<dbReference type="EnsemblProtists" id="EOD08924">
    <property type="protein sequence ID" value="EOD08924"/>
    <property type="gene ID" value="EMIHUDRAFT_248876"/>
</dbReference>
<dbReference type="AlphaFoldDB" id="A0A0D3ICD9"/>
<dbReference type="Proteomes" id="UP000013827">
    <property type="component" value="Unassembled WGS sequence"/>
</dbReference>
<feature type="region of interest" description="Disordered" evidence="1">
    <location>
        <begin position="157"/>
        <end position="180"/>
    </location>
</feature>
<evidence type="ECO:0000313" key="2">
    <source>
        <dbReference type="EnsemblProtists" id="EOD08924"/>
    </source>
</evidence>
<feature type="compositionally biased region" description="Low complexity" evidence="1">
    <location>
        <begin position="157"/>
        <end position="174"/>
    </location>
</feature>
<accession>A0A0D3ICD9</accession>
<dbReference type="CDD" id="cd00167">
    <property type="entry name" value="SANT"/>
    <property type="match status" value="1"/>
</dbReference>
<feature type="compositionally biased region" description="Basic and acidic residues" evidence="1">
    <location>
        <begin position="72"/>
        <end position="83"/>
    </location>
</feature>
<name>A0A0D3ICD9_EMIH1</name>
<organism evidence="2 3">
    <name type="scientific">Emiliania huxleyi (strain CCMP1516)</name>
    <dbReference type="NCBI Taxonomy" id="280463"/>
    <lineage>
        <taxon>Eukaryota</taxon>
        <taxon>Haptista</taxon>
        <taxon>Haptophyta</taxon>
        <taxon>Prymnesiophyceae</taxon>
        <taxon>Isochrysidales</taxon>
        <taxon>Noelaerhabdaceae</taxon>
        <taxon>Emiliania</taxon>
    </lineage>
</organism>
<dbReference type="HOGENOM" id="CLU_951344_0_0_1"/>
<reference evidence="2" key="2">
    <citation type="submission" date="2024-10" db="UniProtKB">
        <authorList>
            <consortium name="EnsemblProtists"/>
        </authorList>
    </citation>
    <scope>IDENTIFICATION</scope>
</reference>
<evidence type="ECO:0000256" key="1">
    <source>
        <dbReference type="SAM" id="MobiDB-lite"/>
    </source>
</evidence>
<evidence type="ECO:0000313" key="3">
    <source>
        <dbReference type="Proteomes" id="UP000013827"/>
    </source>
</evidence>
<dbReference type="InterPro" id="IPR001005">
    <property type="entry name" value="SANT/Myb"/>
</dbReference>